<organism evidence="1 2">
    <name type="scientific">Pseudobacteriovorax antillogorgiicola</name>
    <dbReference type="NCBI Taxonomy" id="1513793"/>
    <lineage>
        <taxon>Bacteria</taxon>
        <taxon>Pseudomonadati</taxon>
        <taxon>Bdellovibrionota</taxon>
        <taxon>Oligoflexia</taxon>
        <taxon>Oligoflexales</taxon>
        <taxon>Pseudobacteriovoracaceae</taxon>
        <taxon>Pseudobacteriovorax</taxon>
    </lineage>
</organism>
<dbReference type="STRING" id="1513793.SAMN06296036_12791"/>
<gene>
    <name evidence="1" type="ORF">SAMN06296036_12791</name>
</gene>
<dbReference type="AlphaFoldDB" id="A0A1Y6CRC4"/>
<name>A0A1Y6CRC4_9BACT</name>
<protein>
    <submittedName>
        <fullName evidence="1">Uncharacterized protein</fullName>
    </submittedName>
</protein>
<dbReference type="EMBL" id="FWZT01000027">
    <property type="protein sequence ID" value="SMF73365.1"/>
    <property type="molecule type" value="Genomic_DNA"/>
</dbReference>
<sequence length="51" mass="5726">MDDKKILQKAIKRAILKIKNGSASSEEISAEFATAIEKYFEHKVSNEKQAS</sequence>
<keyword evidence="2" id="KW-1185">Reference proteome</keyword>
<dbReference type="RefSeq" id="WP_159455659.1">
    <property type="nucleotide sequence ID" value="NZ_FWZT01000027.1"/>
</dbReference>
<accession>A0A1Y6CRC4</accession>
<evidence type="ECO:0000313" key="1">
    <source>
        <dbReference type="EMBL" id="SMF73365.1"/>
    </source>
</evidence>
<evidence type="ECO:0000313" key="2">
    <source>
        <dbReference type="Proteomes" id="UP000192907"/>
    </source>
</evidence>
<proteinExistence type="predicted"/>
<dbReference type="Proteomes" id="UP000192907">
    <property type="component" value="Unassembled WGS sequence"/>
</dbReference>
<reference evidence="2" key="1">
    <citation type="submission" date="2017-04" db="EMBL/GenBank/DDBJ databases">
        <authorList>
            <person name="Varghese N."/>
            <person name="Submissions S."/>
        </authorList>
    </citation>
    <scope>NUCLEOTIDE SEQUENCE [LARGE SCALE GENOMIC DNA]</scope>
    <source>
        <strain evidence="2">RKEM611</strain>
    </source>
</reference>